<dbReference type="OrthoDB" id="9157371at2"/>
<organism evidence="1 2">
    <name type="scientific">Parasutterella muris</name>
    <dbReference type="NCBI Taxonomy" id="2565572"/>
    <lineage>
        <taxon>Bacteria</taxon>
        <taxon>Pseudomonadati</taxon>
        <taxon>Pseudomonadota</taxon>
        <taxon>Betaproteobacteria</taxon>
        <taxon>Burkholderiales</taxon>
        <taxon>Sutterellaceae</taxon>
        <taxon>Parasutterella</taxon>
    </lineage>
</organism>
<evidence type="ECO:0000313" key="1">
    <source>
        <dbReference type="EMBL" id="MVX56974.1"/>
    </source>
</evidence>
<name>A0A6L6YHX5_9BURK</name>
<dbReference type="EMBL" id="WSRP01000019">
    <property type="protein sequence ID" value="MVX56974.1"/>
    <property type="molecule type" value="Genomic_DNA"/>
</dbReference>
<accession>A0A6L6YHX5</accession>
<dbReference type="AlphaFoldDB" id="A0A6L6YHX5"/>
<keyword evidence="2" id="KW-1185">Reference proteome</keyword>
<dbReference type="RefSeq" id="WP_160335406.1">
    <property type="nucleotide sequence ID" value="NZ_CALPCR010000001.1"/>
</dbReference>
<evidence type="ECO:0000313" key="2">
    <source>
        <dbReference type="Proteomes" id="UP000472580"/>
    </source>
</evidence>
<dbReference type="Proteomes" id="UP000472580">
    <property type="component" value="Unassembled WGS sequence"/>
</dbReference>
<gene>
    <name evidence="1" type="ORF">E5987_07095</name>
</gene>
<proteinExistence type="predicted"/>
<protein>
    <submittedName>
        <fullName evidence="1">Uncharacterized protein</fullName>
    </submittedName>
</protein>
<reference evidence="1 2" key="1">
    <citation type="submission" date="2019-12" db="EMBL/GenBank/DDBJ databases">
        <title>Microbes associate with the intestines of laboratory mice.</title>
        <authorList>
            <person name="Navarre W."/>
            <person name="Wong E."/>
        </authorList>
    </citation>
    <scope>NUCLEOTIDE SEQUENCE [LARGE SCALE GENOMIC DNA]</scope>
    <source>
        <strain evidence="1 2">NM82_D38</strain>
    </source>
</reference>
<sequence>MKNRNKLEEFSELAVKTAELIAEGRDWSEARSKIAEFYDVPVFRQPSDEEIESALRCHYSIYDPQGHALRLLELRETALFIMRELSAFQPRLTKGVLSGCADQYSDICLQAVSEDLKAFQIALLDRDVDFTVLPNPKSGRKEFAEEVVFEAPLKPNGYFAVNRMTVWVRVKVFETQPPVRQKSEKTPDAWQIPLEAAKSVDIDGLTRLIDSTRV</sequence>
<comment type="caution">
    <text evidence="1">The sequence shown here is derived from an EMBL/GenBank/DDBJ whole genome shotgun (WGS) entry which is preliminary data.</text>
</comment>